<proteinExistence type="predicted"/>
<sequence>MLAYLPARRCARASARAPCALSSSVRLNWPIWAQWLAAHERFRLWGQEIAGWRAQFSQLTRDKQQLTAQSTRLATLRQKLATLPASPLTLSADDVAAAIEQQTQSRPLRQRLISLHEQHQLLRKRLRQNAESVQQAQASR</sequence>
<keyword evidence="1" id="KW-0540">Nuclease</keyword>
<dbReference type="Proteomes" id="UP000255167">
    <property type="component" value="Unassembled WGS sequence"/>
</dbReference>
<gene>
    <name evidence="1" type="primary">sbcC_2</name>
    <name evidence="1" type="ORF">NCTC9617_02508</name>
</gene>
<accession>A0A378FS56</accession>
<evidence type="ECO:0000313" key="1">
    <source>
        <dbReference type="EMBL" id="STW46008.1"/>
    </source>
</evidence>
<evidence type="ECO:0000313" key="2">
    <source>
        <dbReference type="Proteomes" id="UP000255167"/>
    </source>
</evidence>
<name>A0A378FS56_KLEPN</name>
<protein>
    <submittedName>
        <fullName evidence="1">Exonuclease SbcC</fullName>
    </submittedName>
</protein>
<dbReference type="GO" id="GO:0004527">
    <property type="term" value="F:exonuclease activity"/>
    <property type="evidence" value="ECO:0007669"/>
    <property type="project" value="UniProtKB-KW"/>
</dbReference>
<organism evidence="1 2">
    <name type="scientific">Klebsiella pneumoniae</name>
    <dbReference type="NCBI Taxonomy" id="573"/>
    <lineage>
        <taxon>Bacteria</taxon>
        <taxon>Pseudomonadati</taxon>
        <taxon>Pseudomonadota</taxon>
        <taxon>Gammaproteobacteria</taxon>
        <taxon>Enterobacterales</taxon>
        <taxon>Enterobacteriaceae</taxon>
        <taxon>Klebsiella/Raoultella group</taxon>
        <taxon>Klebsiella</taxon>
        <taxon>Klebsiella pneumoniae complex</taxon>
    </lineage>
</organism>
<keyword evidence="1" id="KW-0378">Hydrolase</keyword>
<keyword evidence="1" id="KW-0269">Exonuclease</keyword>
<reference evidence="1 2" key="1">
    <citation type="submission" date="2018-06" db="EMBL/GenBank/DDBJ databases">
        <authorList>
            <consortium name="Pathogen Informatics"/>
            <person name="Doyle S."/>
        </authorList>
    </citation>
    <scope>NUCLEOTIDE SEQUENCE [LARGE SCALE GENOMIC DNA]</scope>
    <source>
        <strain evidence="1 2">NCTC9617</strain>
    </source>
</reference>
<dbReference type="EMBL" id="UGNC01000005">
    <property type="protein sequence ID" value="STW46008.1"/>
    <property type="molecule type" value="Genomic_DNA"/>
</dbReference>
<dbReference type="AlphaFoldDB" id="A0A378FS56"/>